<keyword evidence="2" id="KW-0812">Transmembrane</keyword>
<protein>
    <submittedName>
        <fullName evidence="4">Uncharacterized protein LOC103705411 isoform X1</fullName>
    </submittedName>
</protein>
<sequence>MALLAHQAQGSYSTHSLRAKALTHEVRWRSFVAFQFIGRKDKFIPLKLRFHFRDEPIILPKRKAFKVSSFKGNAQNDEREGRDSGSKFRKAPVQLSAQQEREEILSDSHDVQKHPLSYAPEGREETTAGSLAIQEVFRKWLIMLRMQTSSLRMDGNFHGEPAENVTSEGQHVTMRMRAVNMLKVALVHFLRLDAAISIPLLIFIPWYLTVKLVYGVEVTKELTPLWVLGPLIVAFYIKIIQGLCSLYFFLFMQAVSLVKNLPIYSSLVYTYIAEGKLKAFLWALFWKPIIVIKNLDYRALFRQKFKQLEEWAVEKYLDYIESIWPYYCRTIRFLKKAHLI</sequence>
<accession>A0A8B8J3Z6</accession>
<keyword evidence="2" id="KW-0472">Membrane</keyword>
<evidence type="ECO:0000313" key="3">
    <source>
        <dbReference type="Proteomes" id="UP000228380"/>
    </source>
</evidence>
<keyword evidence="3" id="KW-1185">Reference proteome</keyword>
<reference evidence="4" key="1">
    <citation type="submission" date="2025-08" db="UniProtKB">
        <authorList>
            <consortium name="RefSeq"/>
        </authorList>
    </citation>
    <scope>IDENTIFICATION</scope>
    <source>
        <tissue evidence="4">Young leaves</tissue>
    </source>
</reference>
<organism evidence="3 4">
    <name type="scientific">Phoenix dactylifera</name>
    <name type="common">Date palm</name>
    <dbReference type="NCBI Taxonomy" id="42345"/>
    <lineage>
        <taxon>Eukaryota</taxon>
        <taxon>Viridiplantae</taxon>
        <taxon>Streptophyta</taxon>
        <taxon>Embryophyta</taxon>
        <taxon>Tracheophyta</taxon>
        <taxon>Spermatophyta</taxon>
        <taxon>Magnoliopsida</taxon>
        <taxon>Liliopsida</taxon>
        <taxon>Arecaceae</taxon>
        <taxon>Coryphoideae</taxon>
        <taxon>Phoeniceae</taxon>
        <taxon>Phoenix</taxon>
    </lineage>
</organism>
<dbReference type="PANTHER" id="PTHR48223">
    <property type="entry name" value="DEFECTIVE 2759, PUTATIVE ISOFORM 1-RELATED"/>
    <property type="match status" value="1"/>
</dbReference>
<gene>
    <name evidence="4" type="primary">LOC103705411</name>
</gene>
<dbReference type="RefSeq" id="XP_026659808.2">
    <property type="nucleotide sequence ID" value="XM_026804007.2"/>
</dbReference>
<evidence type="ECO:0000256" key="2">
    <source>
        <dbReference type="SAM" id="Phobius"/>
    </source>
</evidence>
<feature type="compositionally biased region" description="Basic and acidic residues" evidence="1">
    <location>
        <begin position="76"/>
        <end position="86"/>
    </location>
</feature>
<keyword evidence="2" id="KW-1133">Transmembrane helix</keyword>
<dbReference type="AlphaFoldDB" id="A0A8B8J3Z6"/>
<evidence type="ECO:0000313" key="4">
    <source>
        <dbReference type="RefSeq" id="XP_026659808.2"/>
    </source>
</evidence>
<feature type="transmembrane region" description="Helical" evidence="2">
    <location>
        <begin position="228"/>
        <end position="250"/>
    </location>
</feature>
<dbReference type="OrthoDB" id="748739at2759"/>
<dbReference type="Proteomes" id="UP000228380">
    <property type="component" value="Unplaced"/>
</dbReference>
<name>A0A8B8J3Z6_PHODC</name>
<dbReference type="GeneID" id="103705411"/>
<proteinExistence type="predicted"/>
<evidence type="ECO:0000256" key="1">
    <source>
        <dbReference type="SAM" id="MobiDB-lite"/>
    </source>
</evidence>
<dbReference type="PANTHER" id="PTHR48223:SF1">
    <property type="entry name" value="ABC TRANSMEMBRANE TYPE-1 DOMAIN-CONTAINING PROTEIN"/>
    <property type="match status" value="1"/>
</dbReference>
<feature type="region of interest" description="Disordered" evidence="1">
    <location>
        <begin position="70"/>
        <end position="95"/>
    </location>
</feature>
<feature type="transmembrane region" description="Helical" evidence="2">
    <location>
        <begin position="184"/>
        <end position="208"/>
    </location>
</feature>